<dbReference type="PANTHER" id="PTHR37841">
    <property type="entry name" value="GLR2918 PROTEIN"/>
    <property type="match status" value="1"/>
</dbReference>
<reference evidence="2 3" key="1">
    <citation type="submission" date="2016-10" db="EMBL/GenBank/DDBJ databases">
        <authorList>
            <person name="de Groot N.N."/>
        </authorList>
    </citation>
    <scope>NUCLEOTIDE SEQUENCE [LARGE SCALE GENOMIC DNA]</scope>
    <source>
        <strain evidence="2 3">DSM 26130</strain>
    </source>
</reference>
<dbReference type="Pfam" id="PF14903">
    <property type="entry name" value="WG_beta_rep"/>
    <property type="match status" value="3"/>
</dbReference>
<proteinExistence type="predicted"/>
<dbReference type="OrthoDB" id="2485468at2"/>
<keyword evidence="1" id="KW-0812">Transmembrane</keyword>
<feature type="transmembrane region" description="Helical" evidence="1">
    <location>
        <begin position="438"/>
        <end position="455"/>
    </location>
</feature>
<name>A0A1I1ZMJ2_9BACT</name>
<gene>
    <name evidence="2" type="ORF">SAMN05216167_112164</name>
</gene>
<dbReference type="EMBL" id="FOLQ01000012">
    <property type="protein sequence ID" value="SFE32916.1"/>
    <property type="molecule type" value="Genomic_DNA"/>
</dbReference>
<accession>A0A1I1ZMJ2</accession>
<dbReference type="Proteomes" id="UP000198598">
    <property type="component" value="Unassembled WGS sequence"/>
</dbReference>
<dbReference type="SUPFAM" id="SSF69360">
    <property type="entry name" value="Cell wall binding repeat"/>
    <property type="match status" value="1"/>
</dbReference>
<dbReference type="InterPro" id="IPR032774">
    <property type="entry name" value="WG_beta_rep"/>
</dbReference>
<evidence type="ECO:0000313" key="2">
    <source>
        <dbReference type="EMBL" id="SFE32916.1"/>
    </source>
</evidence>
<sequence length="469" mass="54211">MLQNYFRGIWRNINSQKGVSNQCPTPLATVRNLVFLSLLLPSARILAQTNTSPTEAWLTEYDECQDYGEVYVVKEIIKACRAYQTFLTDRNGRKLTPAYRDIGDFEEGLAEFVPMQLNPQGHGLHGFIDKQGKIIIEPKYISTDRFRHGKTWVIYPADSHYGLSYIDRTGKEVYKIPIQHYSKDYLIKDATIDHICNHDTQEDVLWWRKGEFFILNFNFTPFVEEQLKRSNQVSAFKYQGKFGIIDNDLALKVPVALDAIDVDYTYSGQGMQRVQYGNKYGYVSPSTGELIVPFYYTDTRKPTNGLFWVKKRGKWGCIDKTGKLRIPHLYDEATGFTAEDRSAVAIDGKFGHIDKSGKVRTPLAYDFASYYQHGLSMVRMKDKYGFIDTSNRLIIPLIYDEAFPFDRVTTIVERYWIRYELSLDGQAQFVGFSFKLKALFIIAGLLIFIWLSSLVNELRSKFRAKVPRH</sequence>
<dbReference type="AlphaFoldDB" id="A0A1I1ZMJ2"/>
<dbReference type="STRING" id="662367.SAMN05216167_112164"/>
<protein>
    <submittedName>
        <fullName evidence="2">WG containing repeat-containing protein</fullName>
    </submittedName>
</protein>
<organism evidence="2 3">
    <name type="scientific">Spirosoma endophyticum</name>
    <dbReference type="NCBI Taxonomy" id="662367"/>
    <lineage>
        <taxon>Bacteria</taxon>
        <taxon>Pseudomonadati</taxon>
        <taxon>Bacteroidota</taxon>
        <taxon>Cytophagia</taxon>
        <taxon>Cytophagales</taxon>
        <taxon>Cytophagaceae</taxon>
        <taxon>Spirosoma</taxon>
    </lineage>
</organism>
<dbReference type="PANTHER" id="PTHR37841:SF1">
    <property type="entry name" value="DUF3298 DOMAIN-CONTAINING PROTEIN"/>
    <property type="match status" value="1"/>
</dbReference>
<keyword evidence="1" id="KW-0472">Membrane</keyword>
<keyword evidence="1" id="KW-1133">Transmembrane helix</keyword>
<keyword evidence="3" id="KW-1185">Reference proteome</keyword>
<evidence type="ECO:0000313" key="3">
    <source>
        <dbReference type="Proteomes" id="UP000198598"/>
    </source>
</evidence>
<evidence type="ECO:0000256" key="1">
    <source>
        <dbReference type="SAM" id="Phobius"/>
    </source>
</evidence>